<evidence type="ECO:0000313" key="8">
    <source>
        <dbReference type="EMBL" id="GGD25827.1"/>
    </source>
</evidence>
<accession>A0ABQ1QH67</accession>
<sequence length="517" mass="56835">MSILGWIILLLVIAAVLIALAAWFYERATHEVSLVRTGIGGRKVVIDGGTLAVPWFHEISRVNMQTIRMDVSRTGESALITKDRMRIDVGAEFYASVIPEEAAIVRAAQTLGRRTFQPDQLKTLIDGMMVDALRAVAAQKTMDELHENRGGFAREVLKSLAETLAKYGLQLDSVSLTTFDQTPFSSLDENNAFNAVGMRKLAEVIAQSKKERAEIEGESQVSVRRAEVEANRRKLEIELEQRRAEIQQTQEIELLLAQQLTEVARRKAEAERAAAEARIEMEGAIQSASLTREQTIREAEIAQARALEIAEQERAILISAKSQEESKAKAEATEARAALVRAEEGITTLREVAEAERRKTLALMAAEQDAEAQARRVEITSKSDQVMAKARDAIKREEAETLRILKQAEADGEAARITAENQRSPELLSFEAEKVRLHALPQIVAEMVKPAEKIKGISINHITGLGRGERGEAPSSPVDQTVDAILDMAVSLPTMKKLGEAVGVNLEGVLPGDKAKD</sequence>
<comment type="caution">
    <text evidence="8">The sequence shown here is derived from an EMBL/GenBank/DDBJ whole genome shotgun (WGS) entry which is preliminary data.</text>
</comment>
<evidence type="ECO:0000259" key="7">
    <source>
        <dbReference type="SMART" id="SM00244"/>
    </source>
</evidence>
<dbReference type="Proteomes" id="UP000617355">
    <property type="component" value="Unassembled WGS sequence"/>
</dbReference>
<keyword evidence="9" id="KW-1185">Reference proteome</keyword>
<dbReference type="Pfam" id="PF15975">
    <property type="entry name" value="Flot"/>
    <property type="match status" value="1"/>
</dbReference>
<dbReference type="PANTHER" id="PTHR13806">
    <property type="entry name" value="FLOTILLIN-RELATED"/>
    <property type="match status" value="1"/>
</dbReference>
<dbReference type="CDD" id="cd03399">
    <property type="entry name" value="SPFH_flotillin"/>
    <property type="match status" value="1"/>
</dbReference>
<keyword evidence="4" id="KW-1003">Cell membrane</keyword>
<comment type="subcellular location">
    <subcellularLocation>
        <location evidence="2">Cell membrane</location>
    </subcellularLocation>
    <subcellularLocation>
        <location evidence="1">Membrane</location>
        <topology evidence="1">Single-pass membrane protein</topology>
    </subcellularLocation>
</comment>
<dbReference type="InterPro" id="IPR036013">
    <property type="entry name" value="Band_7/SPFH_dom_sf"/>
</dbReference>
<gene>
    <name evidence="8" type="ORF">GCM10011358_07880</name>
</gene>
<keyword evidence="5" id="KW-0472">Membrane</keyword>
<evidence type="ECO:0000256" key="4">
    <source>
        <dbReference type="ARBA" id="ARBA00022475"/>
    </source>
</evidence>
<dbReference type="SMART" id="SM00244">
    <property type="entry name" value="PHB"/>
    <property type="match status" value="1"/>
</dbReference>
<feature type="coiled-coil region" evidence="6">
    <location>
        <begin position="198"/>
        <end position="287"/>
    </location>
</feature>
<evidence type="ECO:0000256" key="2">
    <source>
        <dbReference type="ARBA" id="ARBA00004236"/>
    </source>
</evidence>
<dbReference type="Pfam" id="PF01145">
    <property type="entry name" value="Band_7"/>
    <property type="match status" value="1"/>
</dbReference>
<evidence type="ECO:0000256" key="6">
    <source>
        <dbReference type="SAM" id="Coils"/>
    </source>
</evidence>
<dbReference type="InterPro" id="IPR001107">
    <property type="entry name" value="Band_7"/>
</dbReference>
<dbReference type="EMBL" id="BMGI01000001">
    <property type="protein sequence ID" value="GGD25827.1"/>
    <property type="molecule type" value="Genomic_DNA"/>
</dbReference>
<reference evidence="9" key="1">
    <citation type="journal article" date="2019" name="Int. J. Syst. Evol. Microbiol.">
        <title>The Global Catalogue of Microorganisms (GCM) 10K type strain sequencing project: providing services to taxonomists for standard genome sequencing and annotation.</title>
        <authorList>
            <consortium name="The Broad Institute Genomics Platform"/>
            <consortium name="The Broad Institute Genome Sequencing Center for Infectious Disease"/>
            <person name="Wu L."/>
            <person name="Ma J."/>
        </authorList>
    </citation>
    <scope>NUCLEOTIDE SEQUENCE [LARGE SCALE GENOMIC DNA]</scope>
    <source>
        <strain evidence="9">CGMCC 1.12922</strain>
    </source>
</reference>
<name>A0ABQ1QH67_9RHOB</name>
<protein>
    <submittedName>
        <fullName evidence="8">Flotillin family protein</fullName>
    </submittedName>
</protein>
<dbReference type="RefSeq" id="WP_188526292.1">
    <property type="nucleotide sequence ID" value="NZ_BMGI01000001.1"/>
</dbReference>
<dbReference type="InterPro" id="IPR027705">
    <property type="entry name" value="Flotillin_fam"/>
</dbReference>
<evidence type="ECO:0000256" key="1">
    <source>
        <dbReference type="ARBA" id="ARBA00004167"/>
    </source>
</evidence>
<organism evidence="8 9">
    <name type="scientific">Sinisalibacter lacisalsi</name>
    <dbReference type="NCBI Taxonomy" id="1526570"/>
    <lineage>
        <taxon>Bacteria</taxon>
        <taxon>Pseudomonadati</taxon>
        <taxon>Pseudomonadota</taxon>
        <taxon>Alphaproteobacteria</taxon>
        <taxon>Rhodobacterales</taxon>
        <taxon>Roseobacteraceae</taxon>
        <taxon>Sinisalibacter</taxon>
    </lineage>
</organism>
<dbReference type="PANTHER" id="PTHR13806:SF31">
    <property type="entry name" value="FLOTILLIN-LIKE PROTEIN 1-RELATED"/>
    <property type="match status" value="1"/>
</dbReference>
<keyword evidence="6" id="KW-0175">Coiled coil</keyword>
<feature type="domain" description="Band 7" evidence="7">
    <location>
        <begin position="22"/>
        <end position="191"/>
    </location>
</feature>
<dbReference type="Gene3D" id="3.30.479.30">
    <property type="entry name" value="Band 7 domain"/>
    <property type="match status" value="1"/>
</dbReference>
<evidence type="ECO:0000313" key="9">
    <source>
        <dbReference type="Proteomes" id="UP000617355"/>
    </source>
</evidence>
<comment type="similarity">
    <text evidence="3">Belongs to the band 7/mec-2 family. Flotillin subfamily.</text>
</comment>
<proteinExistence type="inferred from homology"/>
<evidence type="ECO:0000256" key="3">
    <source>
        <dbReference type="ARBA" id="ARBA00007161"/>
    </source>
</evidence>
<evidence type="ECO:0000256" key="5">
    <source>
        <dbReference type="ARBA" id="ARBA00023136"/>
    </source>
</evidence>
<dbReference type="SUPFAM" id="SSF117892">
    <property type="entry name" value="Band 7/SPFH domain"/>
    <property type="match status" value="1"/>
</dbReference>
<dbReference type="InterPro" id="IPR031905">
    <property type="entry name" value="Flotillin_C"/>
</dbReference>